<evidence type="ECO:0000313" key="13">
    <source>
        <dbReference type="Proteomes" id="UP001597237"/>
    </source>
</evidence>
<feature type="domain" description="Peptidase M16 C-terminal" evidence="11">
    <location>
        <begin position="723"/>
        <end position="902"/>
    </location>
</feature>
<comment type="cofactor">
    <cofactor evidence="1">
        <name>Zn(2+)</name>
        <dbReference type="ChEBI" id="CHEBI:29105"/>
    </cofactor>
</comment>
<feature type="signal peptide" evidence="9">
    <location>
        <begin position="1"/>
        <end position="37"/>
    </location>
</feature>
<keyword evidence="13" id="KW-1185">Reference proteome</keyword>
<keyword evidence="4" id="KW-0479">Metal-binding</keyword>
<sequence>MRWPHGAAMFAAPVKIPGLTFHALRRTALALAAAALAACATLPASETAAPAAPVELAPGEWPQARSDIAPDPEIRFGALPNGMRYAIRRQTIPPGQAALRLRIDAGSLMEDDDQKGLAHFLEHMAFNGSKAVPEGDMVRILERLGLAFGADTNASTSLQETVYRLDLPRTDAETVDTSLMLMREVVGNLLIEPAAVDRERGVVLSEERSRDTPAYRVYRQRLEFFLRGQLPPERMPIGEAEVLRTAPASRIADFYQRYYRPERTVLIAVGDFDVAEMEAKIRARFSDWQAQGPAGEDPDLGPIAKRGVEARLVVETGVQESLQIAWIGPPDVAFDTLAKRKRDVAERLGFSVLNRRFNRIGRSADPPFLGAGAYKGDEYDAAEITLVSVNVKPGRWRDALAAVEQEQRRIVRHGVRQEELDREIAEVRAAMQAAVAGAATRRPGALAGDILGSLEDDHVVTNPAQELEIFEAAVKELTAAQVSAAMKDAFRGEGPLIFAVSPTPIDGGEATLLAAFEASRKTPVEPPPAAGATAWPYASFGPPGKVAERTQAADLETTFLRFENGVRLTVKPTAFRDDEVLVRVNVGRGLLSLPKDRPSYTWAGNAVTEGGMAKISAEDMEMVLADKVYGARFGIAEDAFAFTGSTRPDHLDTQMQVLAAYVAEPGWRPEAFERVKTAMATIHDRYETTVGGVVARDLGGLLRDGDPRWSFPSREQIADARLDDLKAQVAPALAEGAIEVVMVGDITVEAAAEAVARTFGALPPRPAEPAPVPEAQRQVGFPAPAPEPVTRTHKGRPDQAMGYVAWRTDDFFADPQRARNTSVMGEVLRLRLIEELREAQGATYSPSVAYAHSFNLPDWGYISASVEIPPEKLPAFFADVARIAADLAEKPISADELARAKQPRIERLERARLTNEYWLGELSGAQADPRRLEATRTVIEATRRVTAADVQAAAKEFLAAEKAWKFVVRPEGK</sequence>
<evidence type="ECO:0000256" key="3">
    <source>
        <dbReference type="ARBA" id="ARBA00022670"/>
    </source>
</evidence>
<evidence type="ECO:0000256" key="6">
    <source>
        <dbReference type="ARBA" id="ARBA00022833"/>
    </source>
</evidence>
<dbReference type="Proteomes" id="UP001597237">
    <property type="component" value="Unassembled WGS sequence"/>
</dbReference>
<evidence type="ECO:0000256" key="4">
    <source>
        <dbReference type="ARBA" id="ARBA00022723"/>
    </source>
</evidence>
<organism evidence="12 13">
    <name type="scientific">Phenylobacterium terrae</name>
    <dbReference type="NCBI Taxonomy" id="2665495"/>
    <lineage>
        <taxon>Bacteria</taxon>
        <taxon>Pseudomonadati</taxon>
        <taxon>Pseudomonadota</taxon>
        <taxon>Alphaproteobacteria</taxon>
        <taxon>Caulobacterales</taxon>
        <taxon>Caulobacteraceae</taxon>
        <taxon>Phenylobacterium</taxon>
    </lineage>
</organism>
<accession>A0ABW4MWK4</accession>
<dbReference type="InterPro" id="IPR007863">
    <property type="entry name" value="Peptidase_M16_C"/>
</dbReference>
<keyword evidence="3" id="KW-0645">Protease</keyword>
<dbReference type="PROSITE" id="PS00143">
    <property type="entry name" value="INSULINASE"/>
    <property type="match status" value="1"/>
</dbReference>
<keyword evidence="9" id="KW-0732">Signal</keyword>
<dbReference type="Pfam" id="PF00675">
    <property type="entry name" value="Peptidase_M16"/>
    <property type="match status" value="1"/>
</dbReference>
<dbReference type="RefSeq" id="WP_377281138.1">
    <property type="nucleotide sequence ID" value="NZ_JBHRSI010000003.1"/>
</dbReference>
<gene>
    <name evidence="12" type="ORF">ACFSC0_01400</name>
</gene>
<feature type="domain" description="Peptidase M16 C-terminal" evidence="11">
    <location>
        <begin position="250"/>
        <end position="425"/>
    </location>
</feature>
<dbReference type="Pfam" id="PF05193">
    <property type="entry name" value="Peptidase_M16_C"/>
    <property type="match status" value="2"/>
</dbReference>
<feature type="domain" description="Peptidase M16 N-terminal" evidence="10">
    <location>
        <begin position="96"/>
        <end position="207"/>
    </location>
</feature>
<proteinExistence type="inferred from homology"/>
<keyword evidence="5" id="KW-0378">Hydrolase</keyword>
<evidence type="ECO:0000256" key="1">
    <source>
        <dbReference type="ARBA" id="ARBA00001947"/>
    </source>
</evidence>
<dbReference type="SUPFAM" id="SSF63411">
    <property type="entry name" value="LuxS/MPP-like metallohydrolase"/>
    <property type="match status" value="4"/>
</dbReference>
<dbReference type="InterPro" id="IPR001431">
    <property type="entry name" value="Pept_M16_Zn_BS"/>
</dbReference>
<evidence type="ECO:0000256" key="8">
    <source>
        <dbReference type="RuleBase" id="RU004447"/>
    </source>
</evidence>
<dbReference type="PANTHER" id="PTHR43690:SF17">
    <property type="entry name" value="PROTEIN YHJJ"/>
    <property type="match status" value="1"/>
</dbReference>
<keyword evidence="6" id="KW-0862">Zinc</keyword>
<dbReference type="InterPro" id="IPR011765">
    <property type="entry name" value="Pept_M16_N"/>
</dbReference>
<feature type="chain" id="PRO_5046008241" evidence="9">
    <location>
        <begin position="38"/>
        <end position="973"/>
    </location>
</feature>
<evidence type="ECO:0000256" key="5">
    <source>
        <dbReference type="ARBA" id="ARBA00022801"/>
    </source>
</evidence>
<name>A0ABW4MWK4_9CAUL</name>
<evidence type="ECO:0000256" key="2">
    <source>
        <dbReference type="ARBA" id="ARBA00007261"/>
    </source>
</evidence>
<comment type="caution">
    <text evidence="12">The sequence shown here is derived from an EMBL/GenBank/DDBJ whole genome shotgun (WGS) entry which is preliminary data.</text>
</comment>
<evidence type="ECO:0000259" key="11">
    <source>
        <dbReference type="Pfam" id="PF05193"/>
    </source>
</evidence>
<dbReference type="InterPro" id="IPR050626">
    <property type="entry name" value="Peptidase_M16"/>
</dbReference>
<dbReference type="EMBL" id="JBHUEY010000001">
    <property type="protein sequence ID" value="MFD1782031.1"/>
    <property type="molecule type" value="Genomic_DNA"/>
</dbReference>
<reference evidence="13" key="1">
    <citation type="journal article" date="2019" name="Int. J. Syst. Evol. Microbiol.">
        <title>The Global Catalogue of Microorganisms (GCM) 10K type strain sequencing project: providing services to taxonomists for standard genome sequencing and annotation.</title>
        <authorList>
            <consortium name="The Broad Institute Genomics Platform"/>
            <consortium name="The Broad Institute Genome Sequencing Center for Infectious Disease"/>
            <person name="Wu L."/>
            <person name="Ma J."/>
        </authorList>
    </citation>
    <scope>NUCLEOTIDE SEQUENCE [LARGE SCALE GENOMIC DNA]</scope>
    <source>
        <strain evidence="13">DFY28</strain>
    </source>
</reference>
<dbReference type="Gene3D" id="3.30.830.10">
    <property type="entry name" value="Metalloenzyme, LuxS/M16 peptidase-like"/>
    <property type="match status" value="4"/>
</dbReference>
<evidence type="ECO:0000256" key="7">
    <source>
        <dbReference type="ARBA" id="ARBA00023049"/>
    </source>
</evidence>
<dbReference type="PANTHER" id="PTHR43690">
    <property type="entry name" value="NARDILYSIN"/>
    <property type="match status" value="1"/>
</dbReference>
<protein>
    <submittedName>
        <fullName evidence="12">M16 family metallopeptidase</fullName>
    </submittedName>
</protein>
<keyword evidence="7" id="KW-0482">Metalloprotease</keyword>
<evidence type="ECO:0000259" key="10">
    <source>
        <dbReference type="Pfam" id="PF00675"/>
    </source>
</evidence>
<comment type="similarity">
    <text evidence="2 8">Belongs to the peptidase M16 family.</text>
</comment>
<evidence type="ECO:0000313" key="12">
    <source>
        <dbReference type="EMBL" id="MFD1782031.1"/>
    </source>
</evidence>
<evidence type="ECO:0000256" key="9">
    <source>
        <dbReference type="SAM" id="SignalP"/>
    </source>
</evidence>
<dbReference type="InterPro" id="IPR011249">
    <property type="entry name" value="Metalloenz_LuxS/M16"/>
</dbReference>